<dbReference type="EMBL" id="ANOF01000186">
    <property type="protein sequence ID" value="EMI23721.1"/>
    <property type="molecule type" value="Genomic_DNA"/>
</dbReference>
<reference evidence="1 2" key="1">
    <citation type="journal article" date="2013" name="Mar. Genomics">
        <title>Expression of sulfatases in Rhodopirellula baltica and the diversity of sulfatases in the genus Rhodopirellula.</title>
        <authorList>
            <person name="Wegner C.E."/>
            <person name="Richter-Heitmann T."/>
            <person name="Klindworth A."/>
            <person name="Klockow C."/>
            <person name="Richter M."/>
            <person name="Achstetter T."/>
            <person name="Glockner F.O."/>
            <person name="Harder J."/>
        </authorList>
    </citation>
    <scope>NUCLEOTIDE SEQUENCE [LARGE SCALE GENOMIC DNA]</scope>
    <source>
        <strain evidence="1 2">SH398</strain>
    </source>
</reference>
<dbReference type="PATRIC" id="fig|1263868.3.peg.6269"/>
<comment type="caution">
    <text evidence="1">The sequence shown here is derived from an EMBL/GenBank/DDBJ whole genome shotgun (WGS) entry which is preliminary data.</text>
</comment>
<gene>
    <name evidence="1" type="ORF">RESH_05787</name>
</gene>
<proteinExistence type="predicted"/>
<dbReference type="STRING" id="1263868.RESH_05787"/>
<organism evidence="1 2">
    <name type="scientific">Rhodopirellula europaea SH398</name>
    <dbReference type="NCBI Taxonomy" id="1263868"/>
    <lineage>
        <taxon>Bacteria</taxon>
        <taxon>Pseudomonadati</taxon>
        <taxon>Planctomycetota</taxon>
        <taxon>Planctomycetia</taxon>
        <taxon>Pirellulales</taxon>
        <taxon>Pirellulaceae</taxon>
        <taxon>Rhodopirellula</taxon>
    </lineage>
</organism>
<evidence type="ECO:0000313" key="1">
    <source>
        <dbReference type="EMBL" id="EMI23721.1"/>
    </source>
</evidence>
<accession>M5RWZ4</accession>
<dbReference type="Proteomes" id="UP000011996">
    <property type="component" value="Unassembled WGS sequence"/>
</dbReference>
<protein>
    <submittedName>
        <fullName evidence="1">Uncharacterized protein</fullName>
    </submittedName>
</protein>
<name>M5RWZ4_9BACT</name>
<dbReference type="AlphaFoldDB" id="M5RWZ4"/>
<sequence>MAGCKSVVAYVLRFGKTSKHFTTRAQLALTVEQKGSRQRPVVWTEGLTKLLP</sequence>
<evidence type="ECO:0000313" key="2">
    <source>
        <dbReference type="Proteomes" id="UP000011996"/>
    </source>
</evidence>